<keyword evidence="6" id="KW-1185">Reference proteome</keyword>
<sequence>MDIGSTPALSPEIRRSIDAVNAARSGPVGPKSDAGFGALGQGDFLTLMVAQLQQQDPFDPVDNKEMLAQMAQFSSLAGTAETNVTLGDIAAKLDALIAAQTRANSTMPTTTQEPTP</sequence>
<dbReference type="Pfam" id="PF03963">
    <property type="entry name" value="FlgD"/>
    <property type="match status" value="1"/>
</dbReference>
<gene>
    <name evidence="5" type="ORF">HME9302_00340</name>
</gene>
<reference evidence="5 6" key="1">
    <citation type="submission" date="2018-04" db="EMBL/GenBank/DDBJ databases">
        <title>Altererythrobacter sp. HME9302 genome sequencing and assembly.</title>
        <authorList>
            <person name="Kang H."/>
            <person name="Kim H."/>
            <person name="Joh K."/>
        </authorList>
    </citation>
    <scope>NUCLEOTIDE SEQUENCE [LARGE SCALE GENOMIC DNA]</scope>
    <source>
        <strain evidence="5 6">HME9302</strain>
    </source>
</reference>
<evidence type="ECO:0000313" key="5">
    <source>
        <dbReference type="EMBL" id="RDC59155.1"/>
    </source>
</evidence>
<evidence type="ECO:0000256" key="2">
    <source>
        <dbReference type="ARBA" id="ARBA00016013"/>
    </source>
</evidence>
<dbReference type="GO" id="GO:0044781">
    <property type="term" value="P:bacterial-type flagellum organization"/>
    <property type="evidence" value="ECO:0007669"/>
    <property type="project" value="UniProtKB-KW"/>
</dbReference>
<evidence type="ECO:0000256" key="3">
    <source>
        <dbReference type="ARBA" id="ARBA00022795"/>
    </source>
</evidence>
<dbReference type="EMBL" id="QBKA01000002">
    <property type="protein sequence ID" value="RDC59155.1"/>
    <property type="molecule type" value="Genomic_DNA"/>
</dbReference>
<dbReference type="InterPro" id="IPR005648">
    <property type="entry name" value="FlgD"/>
</dbReference>
<comment type="caution">
    <text evidence="5">The sequence shown here is derived from an EMBL/GenBank/DDBJ whole genome shotgun (WGS) entry which is preliminary data.</text>
</comment>
<dbReference type="AlphaFoldDB" id="A0A369Q6L7"/>
<dbReference type="Proteomes" id="UP000253727">
    <property type="component" value="Unassembled WGS sequence"/>
</dbReference>
<dbReference type="RefSeq" id="WP_115365564.1">
    <property type="nucleotide sequence ID" value="NZ_QBKA01000002.1"/>
</dbReference>
<evidence type="ECO:0000256" key="1">
    <source>
        <dbReference type="ARBA" id="ARBA00010577"/>
    </source>
</evidence>
<name>A0A369Q6L7_9SPHN</name>
<dbReference type="OrthoDB" id="9785233at2"/>
<comment type="function">
    <text evidence="4">Required for flagellar hook formation. May act as a scaffolding protein.</text>
</comment>
<evidence type="ECO:0000313" key="6">
    <source>
        <dbReference type="Proteomes" id="UP000253727"/>
    </source>
</evidence>
<protein>
    <recommendedName>
        <fullName evidence="2">Basal-body rod modification protein FlgD</fullName>
    </recommendedName>
</protein>
<organism evidence="5 6">
    <name type="scientific">Alteripontixanthobacter maritimus</name>
    <dbReference type="NCBI Taxonomy" id="2161824"/>
    <lineage>
        <taxon>Bacteria</taxon>
        <taxon>Pseudomonadati</taxon>
        <taxon>Pseudomonadota</taxon>
        <taxon>Alphaproteobacteria</taxon>
        <taxon>Sphingomonadales</taxon>
        <taxon>Erythrobacteraceae</taxon>
        <taxon>Alteripontixanthobacter</taxon>
    </lineage>
</organism>
<accession>A0A369Q6L7</accession>
<evidence type="ECO:0000256" key="4">
    <source>
        <dbReference type="ARBA" id="ARBA00024746"/>
    </source>
</evidence>
<keyword evidence="3" id="KW-1005">Bacterial flagellum biogenesis</keyword>
<comment type="similarity">
    <text evidence="1">Belongs to the FlgD family.</text>
</comment>
<proteinExistence type="inferred from homology"/>